<evidence type="ECO:0000256" key="5">
    <source>
        <dbReference type="ARBA" id="ARBA00022676"/>
    </source>
</evidence>
<reference evidence="14" key="1">
    <citation type="submission" date="2020-10" db="EMBL/GenBank/DDBJ databases">
        <title>Ca. Dormibacterota MAGs.</title>
        <authorList>
            <person name="Montgomery K."/>
        </authorList>
    </citation>
    <scope>NUCLEOTIDE SEQUENCE [LARGE SCALE GENOMIC DNA]</scope>
    <source>
        <strain evidence="14">SC8812_S17_10</strain>
    </source>
</reference>
<feature type="domain" description="Glycosyltransferase 2-like" evidence="13">
    <location>
        <begin position="4"/>
        <end position="170"/>
    </location>
</feature>
<dbReference type="GO" id="GO:0004581">
    <property type="term" value="F:dolichyl-phosphate beta-glucosyltransferase activity"/>
    <property type="evidence" value="ECO:0007669"/>
    <property type="project" value="UniProtKB-EC"/>
</dbReference>
<comment type="subcellular location">
    <subcellularLocation>
        <location evidence="1">Endoplasmic reticulum membrane</location>
        <topology evidence="1">Single-pass membrane protein</topology>
    </subcellularLocation>
</comment>
<dbReference type="EC" id="2.4.1.117" evidence="4"/>
<dbReference type="EMBL" id="JAEKNR010000237">
    <property type="protein sequence ID" value="MBJ7601169.1"/>
    <property type="molecule type" value="Genomic_DNA"/>
</dbReference>
<evidence type="ECO:0000256" key="12">
    <source>
        <dbReference type="ARBA" id="ARBA00045097"/>
    </source>
</evidence>
<name>A0A934K974_9BACT</name>
<evidence type="ECO:0000256" key="9">
    <source>
        <dbReference type="ARBA" id="ARBA00022968"/>
    </source>
</evidence>
<comment type="caution">
    <text evidence="14">The sequence shown here is derived from an EMBL/GenBank/DDBJ whole genome shotgun (WGS) entry which is preliminary data.</text>
</comment>
<comment type="similarity">
    <text evidence="3">Belongs to the glycosyltransferase 2 family.</text>
</comment>
<evidence type="ECO:0000313" key="15">
    <source>
        <dbReference type="Proteomes" id="UP000612893"/>
    </source>
</evidence>
<dbReference type="SUPFAM" id="SSF53448">
    <property type="entry name" value="Nucleotide-diphospho-sugar transferases"/>
    <property type="match status" value="1"/>
</dbReference>
<dbReference type="GO" id="GO:0006487">
    <property type="term" value="P:protein N-linked glycosylation"/>
    <property type="evidence" value="ECO:0007669"/>
    <property type="project" value="TreeGrafter"/>
</dbReference>
<dbReference type="Proteomes" id="UP000612893">
    <property type="component" value="Unassembled WGS sequence"/>
</dbReference>
<dbReference type="InterPro" id="IPR001173">
    <property type="entry name" value="Glyco_trans_2-like"/>
</dbReference>
<dbReference type="RefSeq" id="WP_338205293.1">
    <property type="nucleotide sequence ID" value="NZ_JAEKNR010000237.1"/>
</dbReference>
<keyword evidence="10" id="KW-1133">Transmembrane helix</keyword>
<dbReference type="Pfam" id="PF00535">
    <property type="entry name" value="Glycos_transf_2"/>
    <property type="match status" value="1"/>
</dbReference>
<organism evidence="14 15">
    <name type="scientific">Candidatus Nephthysia bennettiae</name>
    <dbReference type="NCBI Taxonomy" id="3127016"/>
    <lineage>
        <taxon>Bacteria</taxon>
        <taxon>Bacillati</taxon>
        <taxon>Candidatus Dormiibacterota</taxon>
        <taxon>Candidatus Dormibacteria</taxon>
        <taxon>Candidatus Dormibacterales</taxon>
        <taxon>Candidatus Dormibacteraceae</taxon>
        <taxon>Candidatus Nephthysia</taxon>
    </lineage>
</organism>
<proteinExistence type="inferred from homology"/>
<evidence type="ECO:0000256" key="7">
    <source>
        <dbReference type="ARBA" id="ARBA00022692"/>
    </source>
</evidence>
<dbReference type="CDD" id="cd04188">
    <property type="entry name" value="DPG_synthase"/>
    <property type="match status" value="1"/>
</dbReference>
<comment type="catalytic activity">
    <reaction evidence="12">
        <text>a di-trans,poly-cis-dolichyl phosphate + UDP-alpha-D-glucose = a di-trans,poly-cis-dolichyl beta-D-glucosyl phosphate + UDP</text>
        <dbReference type="Rhea" id="RHEA:15401"/>
        <dbReference type="Rhea" id="RHEA-COMP:19498"/>
        <dbReference type="Rhea" id="RHEA-COMP:19502"/>
        <dbReference type="ChEBI" id="CHEBI:57525"/>
        <dbReference type="ChEBI" id="CHEBI:57683"/>
        <dbReference type="ChEBI" id="CHEBI:58223"/>
        <dbReference type="ChEBI" id="CHEBI:58885"/>
        <dbReference type="EC" id="2.4.1.117"/>
    </reaction>
    <physiologicalReaction direction="left-to-right" evidence="12">
        <dbReference type="Rhea" id="RHEA:15402"/>
    </physiologicalReaction>
</comment>
<evidence type="ECO:0000259" key="13">
    <source>
        <dbReference type="Pfam" id="PF00535"/>
    </source>
</evidence>
<keyword evidence="15" id="KW-1185">Reference proteome</keyword>
<keyword evidence="7" id="KW-0812">Transmembrane</keyword>
<dbReference type="PANTHER" id="PTHR10859:SF91">
    <property type="entry name" value="DOLICHYL-PHOSPHATE BETA-GLUCOSYLTRANSFERASE"/>
    <property type="match status" value="1"/>
</dbReference>
<comment type="pathway">
    <text evidence="2">Protein modification; protein glycosylation.</text>
</comment>
<gene>
    <name evidence="14" type="ORF">JF922_24240</name>
</gene>
<evidence type="ECO:0000313" key="14">
    <source>
        <dbReference type="EMBL" id="MBJ7601169.1"/>
    </source>
</evidence>
<dbReference type="InterPro" id="IPR035518">
    <property type="entry name" value="DPG_synthase"/>
</dbReference>
<keyword evidence="8" id="KW-0256">Endoplasmic reticulum</keyword>
<evidence type="ECO:0000256" key="6">
    <source>
        <dbReference type="ARBA" id="ARBA00022679"/>
    </source>
</evidence>
<evidence type="ECO:0000256" key="4">
    <source>
        <dbReference type="ARBA" id="ARBA00012583"/>
    </source>
</evidence>
<keyword evidence="9" id="KW-0735">Signal-anchor</keyword>
<evidence type="ECO:0000256" key="8">
    <source>
        <dbReference type="ARBA" id="ARBA00022824"/>
    </source>
</evidence>
<evidence type="ECO:0000256" key="11">
    <source>
        <dbReference type="ARBA" id="ARBA00023136"/>
    </source>
</evidence>
<sequence length="232" mass="25930">MDLSVVVPCFNEERRLPGALQVAERFLEPSGRSFELILVDDGSTDRTRSLIRSAQEATPYIRAVRVLPNRGKGRAVAEGVLTSRGDLVLVSDVDFSAPIEELAKLEDAIGRGADVAIGSRAKRGAREVDQPLHRRVMGKTFNLLVQTLLLPGIWDTQCGFKLMRGEVARELAANLRIEGFAYDVELLYLAGLSGYRVTEIPVRWINSDITRVSALRDSSRMFRDVMKLRFQR</sequence>
<evidence type="ECO:0000256" key="2">
    <source>
        <dbReference type="ARBA" id="ARBA00004922"/>
    </source>
</evidence>
<evidence type="ECO:0000256" key="1">
    <source>
        <dbReference type="ARBA" id="ARBA00004389"/>
    </source>
</evidence>
<evidence type="ECO:0000256" key="3">
    <source>
        <dbReference type="ARBA" id="ARBA00006739"/>
    </source>
</evidence>
<evidence type="ECO:0000256" key="10">
    <source>
        <dbReference type="ARBA" id="ARBA00022989"/>
    </source>
</evidence>
<keyword evidence="5" id="KW-0328">Glycosyltransferase</keyword>
<protein>
    <recommendedName>
        <fullName evidence="4">dolichyl-phosphate beta-glucosyltransferase</fullName>
        <ecNumber evidence="4">2.4.1.117</ecNumber>
    </recommendedName>
</protein>
<dbReference type="InterPro" id="IPR029044">
    <property type="entry name" value="Nucleotide-diphossugar_trans"/>
</dbReference>
<dbReference type="Gene3D" id="3.90.550.10">
    <property type="entry name" value="Spore Coat Polysaccharide Biosynthesis Protein SpsA, Chain A"/>
    <property type="match status" value="1"/>
</dbReference>
<accession>A0A934K974</accession>
<keyword evidence="11" id="KW-0472">Membrane</keyword>
<dbReference type="AlphaFoldDB" id="A0A934K974"/>
<dbReference type="PANTHER" id="PTHR10859">
    <property type="entry name" value="GLYCOSYL TRANSFERASE"/>
    <property type="match status" value="1"/>
</dbReference>
<keyword evidence="6" id="KW-0808">Transferase</keyword>